<dbReference type="InterPro" id="IPR027417">
    <property type="entry name" value="P-loop_NTPase"/>
</dbReference>
<organism evidence="1 2">
    <name type="scientific">Bifidobacterium pseudocatenulatum</name>
    <dbReference type="NCBI Taxonomy" id="28026"/>
    <lineage>
        <taxon>Bacteria</taxon>
        <taxon>Bacillati</taxon>
        <taxon>Actinomycetota</taxon>
        <taxon>Actinomycetes</taxon>
        <taxon>Bifidobacteriales</taxon>
        <taxon>Bifidobacteriaceae</taxon>
        <taxon>Bifidobacterium</taxon>
    </lineage>
</organism>
<dbReference type="Proteomes" id="UP000494211">
    <property type="component" value="Unassembled WGS sequence"/>
</dbReference>
<dbReference type="EMBL" id="CABWJV010000001">
    <property type="protein sequence ID" value="VWQ13456.1"/>
    <property type="molecule type" value="Genomic_DNA"/>
</dbReference>
<dbReference type="Gene3D" id="3.40.50.300">
    <property type="entry name" value="P-loop containing nucleotide triphosphate hydrolases"/>
    <property type="match status" value="1"/>
</dbReference>
<accession>A0ABY6Y931</accession>
<protein>
    <submittedName>
        <fullName evidence="1">Uncharacterized protein</fullName>
    </submittedName>
</protein>
<gene>
    <name evidence="1" type="ORF">BIFLH658_00340</name>
</gene>
<sequence>MIVMLCILSDYLLKVLWTAHRTRTSDETFKFMRALVRRKVISRFADGEPRRANGQQEIVFINGSCIMFGARKNGFGRGFDSVDIEVFNEAQILTERALGDMIPTTNAAHDPLIV</sequence>
<comment type="caution">
    <text evidence="1">The sequence shown here is derived from an EMBL/GenBank/DDBJ whole genome shotgun (WGS) entry which is preliminary data.</text>
</comment>
<reference evidence="1 2" key="1">
    <citation type="submission" date="2019-10" db="EMBL/GenBank/DDBJ databases">
        <authorList>
            <consortium name="Melissa Lawson"/>
            <person name="O'neill I."/>
        </authorList>
    </citation>
    <scope>NUCLEOTIDE SEQUENCE [LARGE SCALE GENOMIC DNA]</scope>
    <source>
        <strain evidence="1">LH_658</strain>
    </source>
</reference>
<evidence type="ECO:0000313" key="2">
    <source>
        <dbReference type="Proteomes" id="UP000494211"/>
    </source>
</evidence>
<keyword evidence="2" id="KW-1185">Reference proteome</keyword>
<name>A0ABY6Y931_BIFPS</name>
<proteinExistence type="predicted"/>
<evidence type="ECO:0000313" key="1">
    <source>
        <dbReference type="EMBL" id="VWQ13456.1"/>
    </source>
</evidence>